<dbReference type="Proteomes" id="UP001303564">
    <property type="component" value="Chromosome"/>
</dbReference>
<evidence type="ECO:0000313" key="4">
    <source>
        <dbReference type="Proteomes" id="UP000195609"/>
    </source>
</evidence>
<proteinExistence type="predicted"/>
<accession>A0AAN1C9P4</accession>
<feature type="transmembrane region" description="Helical" evidence="1">
    <location>
        <begin position="78"/>
        <end position="97"/>
    </location>
</feature>
<sequence length="864" mass="96823">MRRRWLKNNPLILSFLLPGLLVGLYFAIRGVFPFGSSSVLTVDLGQQYIDFFAYLRQTLLGHPGQLFYAFNKGLGGDMFGVFAYYLLSPFNLLVILFPADMLDVAAFLIMILKISTAGLTMGWYAKHHGINGLMISAFGLAYALSGWLLANSFNLMWLDAAILLPLIVQSAEALFTKGRNIAYIGWLAAALIINFYTGYMIALFLVLYAAYWLGAHAKSWRHAWRIGLRFIGASLLAAMCSAVVLLPTWFQLAQSKATYTVKTFQWRFEYAPDRLLSKLIPGSFNFDQMPSGFPNIYVGALGFVLAVLFFLSRQQSWRQKIAAALVTGFLLLSCMFEPLDLLWHGFQFPVWYPYRFTFVLCFWFLSLGISSLAKIETGLSLQKLVILLIVFGLIYGDVALNLKHFSFLTFGNLVFGIGSLLLVLVWLSLDQHRPLWFGFAIVLVDMSGSMILTLNQLAYLDHRDYHDYTAALVQGANAVKKEDHGFFRIGKTTIRTRNDPMTGNYRGADQFNSLLEPALPKFFGQIGQPEDDGSVAYTNGTLITDSLLGMKYFLTPTHARSSLPDAGQRPDLKWYRQVNQVGPWKILRSPFAQQIGFAANTDLLKQQLYSDTPVANQSFILQAALGKDTDPYFSALPLPEPTLTGVRRTTSNGTSTFTKVGKGRHTVTYRFKPQAGKCYVLTLGSHFANHLVNLKQNGKTVALPDSFNNTLTVNVTPKKGLQEQLLTFQLNKKEAWFDNVGLYQADVGTIQHDLKQLQAGGWRVKHATDTTIAADVTIRRPNQMLQTTIPTAPGWHVRVNGRPVSVKTSLGIFMAIPLKPGHYRITMRYTPPLLGWGSLITVIGLLLTVGWWFVTTRHQPYRKS</sequence>
<dbReference type="PANTHER" id="PTHR38454">
    <property type="entry name" value="INTEGRAL MEMBRANE PROTEIN-RELATED"/>
    <property type="match status" value="1"/>
</dbReference>
<evidence type="ECO:0000256" key="1">
    <source>
        <dbReference type="SAM" id="Phobius"/>
    </source>
</evidence>
<keyword evidence="1" id="KW-0472">Membrane</keyword>
<dbReference type="Pfam" id="PF09586">
    <property type="entry name" value="YfhO"/>
    <property type="match status" value="1"/>
</dbReference>
<feature type="transmembrane region" description="Helical" evidence="1">
    <location>
        <begin position="833"/>
        <end position="854"/>
    </location>
</feature>
<keyword evidence="1" id="KW-0812">Transmembrane</keyword>
<gene>
    <name evidence="2" type="ORF">BGL52_08050</name>
    <name evidence="3" type="ORF">RWA16_07815</name>
</gene>
<feature type="transmembrane region" description="Helical" evidence="1">
    <location>
        <begin position="130"/>
        <end position="150"/>
    </location>
</feature>
<feature type="transmembrane region" description="Helical" evidence="1">
    <location>
        <begin position="226"/>
        <end position="250"/>
    </location>
</feature>
<dbReference type="Proteomes" id="UP000195609">
    <property type="component" value="Chromosome"/>
</dbReference>
<evidence type="ECO:0000313" key="2">
    <source>
        <dbReference type="EMBL" id="ARY91705.1"/>
    </source>
</evidence>
<feature type="transmembrane region" description="Helical" evidence="1">
    <location>
        <begin position="157"/>
        <end position="175"/>
    </location>
</feature>
<dbReference type="InterPro" id="IPR018580">
    <property type="entry name" value="Uncharacterised_YfhO"/>
</dbReference>
<organism evidence="2 4">
    <name type="scientific">Lacticaseibacillus casei</name>
    <name type="common">Lactobacillus casei</name>
    <dbReference type="NCBI Taxonomy" id="1582"/>
    <lineage>
        <taxon>Bacteria</taxon>
        <taxon>Bacillati</taxon>
        <taxon>Bacillota</taxon>
        <taxon>Bacilli</taxon>
        <taxon>Lactobacillales</taxon>
        <taxon>Lactobacillaceae</taxon>
        <taxon>Lacticaseibacillus</taxon>
    </lineage>
</organism>
<feature type="transmembrane region" description="Helical" evidence="1">
    <location>
        <begin position="323"/>
        <end position="346"/>
    </location>
</feature>
<dbReference type="PANTHER" id="PTHR38454:SF1">
    <property type="entry name" value="INTEGRAL MEMBRANE PROTEIN"/>
    <property type="match status" value="1"/>
</dbReference>
<feature type="transmembrane region" description="Helical" evidence="1">
    <location>
        <begin position="12"/>
        <end position="32"/>
    </location>
</feature>
<protein>
    <submittedName>
        <fullName evidence="3">YfhO family protein</fullName>
    </submittedName>
</protein>
<dbReference type="EMBL" id="CP017065">
    <property type="protein sequence ID" value="ARY91705.1"/>
    <property type="molecule type" value="Genomic_DNA"/>
</dbReference>
<evidence type="ECO:0000313" key="5">
    <source>
        <dbReference type="Proteomes" id="UP001303564"/>
    </source>
</evidence>
<feature type="transmembrane region" description="Helical" evidence="1">
    <location>
        <begin position="436"/>
        <end position="454"/>
    </location>
</feature>
<name>A0AAN1C9P4_LACCA</name>
<reference evidence="2 4" key="1">
    <citation type="journal article" date="2017" name="Front. Immunol.">
        <title>Complete Genome Sequence of Lactobacillus casei LC5, a Potential Probiotics for Atopic Dermatitis.</title>
        <authorList>
            <person name="Kang J."/>
            <person name="Chung W.H."/>
            <person name="Lim T.J."/>
            <person name="Whon T.W."/>
            <person name="Lim S."/>
            <person name="Nam Y.D."/>
        </authorList>
    </citation>
    <scope>NUCLEOTIDE SEQUENCE [LARGE SCALE GENOMIC DNA]</scope>
    <source>
        <strain evidence="2 4">LC5</strain>
    </source>
</reference>
<feature type="transmembrane region" description="Helical" evidence="1">
    <location>
        <begin position="384"/>
        <end position="402"/>
    </location>
</feature>
<feature type="transmembrane region" description="Helical" evidence="1">
    <location>
        <begin position="408"/>
        <end position="429"/>
    </location>
</feature>
<feature type="transmembrane region" description="Helical" evidence="1">
    <location>
        <begin position="292"/>
        <end position="311"/>
    </location>
</feature>
<dbReference type="AlphaFoldDB" id="A0AAN1C9P4"/>
<evidence type="ECO:0000313" key="3">
    <source>
        <dbReference type="EMBL" id="WNX26340.1"/>
    </source>
</evidence>
<dbReference type="EMBL" id="CP136128">
    <property type="protein sequence ID" value="WNX26340.1"/>
    <property type="molecule type" value="Genomic_DNA"/>
</dbReference>
<feature type="transmembrane region" description="Helical" evidence="1">
    <location>
        <begin position="104"/>
        <end position="124"/>
    </location>
</feature>
<feature type="transmembrane region" description="Helical" evidence="1">
    <location>
        <begin position="181"/>
        <end position="214"/>
    </location>
</feature>
<keyword evidence="1" id="KW-1133">Transmembrane helix</keyword>
<keyword evidence="5" id="KW-1185">Reference proteome</keyword>
<dbReference type="RefSeq" id="WP_087912267.1">
    <property type="nucleotide sequence ID" value="NZ_CP017065.1"/>
</dbReference>
<feature type="transmembrane region" description="Helical" evidence="1">
    <location>
        <begin position="352"/>
        <end position="372"/>
    </location>
</feature>
<reference evidence="3 5" key="2">
    <citation type="submission" date="2023-09" db="EMBL/GenBank/DDBJ databases">
        <title>Genomic characteristic of L. casei group strains isolated from clinical sources.</title>
        <authorList>
            <person name="Jarocki P."/>
        </authorList>
    </citation>
    <scope>NUCLEOTIDE SEQUENCE [LARGE SCALE GENOMIC DNA]</scope>
    <source>
        <strain evidence="3 5">LMG 24099</strain>
    </source>
</reference>